<gene>
    <name evidence="1" type="ORF">DD728_11640</name>
</gene>
<protein>
    <submittedName>
        <fullName evidence="1">Uncharacterized protein</fullName>
    </submittedName>
</protein>
<sequence>MQNNFATSIFATHDLDRYAILKPDSGLHYSLERHKSGQAVTNARLKATPCIDFSRYKFETNFDWIKVGVTLPQPHLPVNVARSIKNALSEQMSGGIYVRAGDGGGASSRELTLKIFDPNYRRVAAVLALLVERYGLEGTRGAIPEHRFLGFELALDAFPRVSKVQDEAELVLRRVQMTDLLRKHFMPEALFTTGDFTTTRDLLRCYNETSRLLRLGTGQGKLAPKVRFLSLNTALCLESHFQMPIDSTVYVGAVEREMRYKIYDKIKDRMKNDEEKTHVALSPEECCSRIEVTLDGMSGSETVPQALGLDTISSIGRFKWEALRTILFNFVLPTFAVDDSGSVCSTELAIFRRTGAFGLDLHQRAKSLTDDRMTPLGPRGRMIAYDKLNERIARKMKETGRKFSES</sequence>
<dbReference type="Proteomes" id="UP000263957">
    <property type="component" value="Unassembled WGS sequence"/>
</dbReference>
<dbReference type="AlphaFoldDB" id="A0A356W752"/>
<evidence type="ECO:0000313" key="2">
    <source>
        <dbReference type="Proteomes" id="UP000263957"/>
    </source>
</evidence>
<organism evidence="1 2">
    <name type="scientific">Hyphomonas atlantica</name>
    <dbReference type="NCBI Taxonomy" id="1280948"/>
    <lineage>
        <taxon>Bacteria</taxon>
        <taxon>Pseudomonadati</taxon>
        <taxon>Pseudomonadota</taxon>
        <taxon>Alphaproteobacteria</taxon>
        <taxon>Hyphomonadales</taxon>
        <taxon>Hyphomonadaceae</taxon>
        <taxon>Hyphomonas</taxon>
    </lineage>
</organism>
<accession>A0A356W752</accession>
<name>A0A356W752_9PROT</name>
<comment type="caution">
    <text evidence="1">The sequence shown here is derived from an EMBL/GenBank/DDBJ whole genome shotgun (WGS) entry which is preliminary data.</text>
</comment>
<evidence type="ECO:0000313" key="1">
    <source>
        <dbReference type="EMBL" id="HBQ49511.1"/>
    </source>
</evidence>
<proteinExistence type="predicted"/>
<reference evidence="1 2" key="1">
    <citation type="journal article" date="2018" name="Nat. Biotechnol.">
        <title>A standardized bacterial taxonomy based on genome phylogeny substantially revises the tree of life.</title>
        <authorList>
            <person name="Parks D.H."/>
            <person name="Chuvochina M."/>
            <person name="Waite D.W."/>
            <person name="Rinke C."/>
            <person name="Skarshewski A."/>
            <person name="Chaumeil P.A."/>
            <person name="Hugenholtz P."/>
        </authorList>
    </citation>
    <scope>NUCLEOTIDE SEQUENCE [LARGE SCALE GENOMIC DNA]</scope>
    <source>
        <strain evidence="1">UBA10378</strain>
    </source>
</reference>
<dbReference type="EMBL" id="DOGS01000233">
    <property type="protein sequence ID" value="HBQ49511.1"/>
    <property type="molecule type" value="Genomic_DNA"/>
</dbReference>